<dbReference type="EMBL" id="GG662704">
    <property type="protein sequence ID" value="EDK31735.2"/>
    <property type="molecule type" value="Genomic_DNA"/>
</dbReference>
<accession>A4VDY3</accession>
<dbReference type="HOGENOM" id="CLU_763945_0_0_1"/>
<keyword evidence="4" id="KW-1185">Reference proteome</keyword>
<name>A4VDY3_TETTS</name>
<dbReference type="OrthoDB" id="300702at2759"/>
<dbReference type="InParanoid" id="A4VDY3"/>
<dbReference type="Proteomes" id="UP000009168">
    <property type="component" value="Unassembled WGS sequence"/>
</dbReference>
<keyword evidence="1" id="KW-0175">Coiled coil</keyword>
<dbReference type="KEGG" id="tet:TTHERM_00077579"/>
<dbReference type="AlphaFoldDB" id="A4VDY3"/>
<feature type="region of interest" description="Disordered" evidence="2">
    <location>
        <begin position="584"/>
        <end position="611"/>
    </location>
</feature>
<proteinExistence type="predicted"/>
<dbReference type="STRING" id="312017.A4VDY3"/>
<sequence length="834" mass="98818">MEIYHGVNNIVKIGKDLMRTYLKYLENQSYVTSKTGRRYYVIGCEVMINENKSKVEKYKYFFFDKGEVIQQYRLKDYDDLILLFKFDNQWFVTLWKIHENEIYLIDYKTNSEDKFGNVIQIVKDFHKKFFDFQIPGKGIIILPDNFSYKVQESKNDDCGDLCMAFLYFYIIGSLIIEIKLTPPKRANFAISFGWLLLKIYHEQEYNFKKNINKPQTMLLQISKHAPSSQSNLEEEIQQRDLQELQEGFGFREIFMGDGINKLPKNEIGNTENKVIRKTPIPNIEDYPVSEETLEMNDQSEEEFRKKIIFVASQKDREELDENYKRQSAKNYQTKQILNSFEIEPYKFNNRSTAQDQIIQEKPAFNQQERRSANNKLNQDSFQLKPESIWQHLSSQPDQLEQSSIRKKVENKSQLQKAGDQILSQSSYLSSNQMSQQQVSPIMKQVQQQNQQSKKIAQLSKQEFEKQKKELEDKLVQINNQFIKKQDIIDILDDIRKDVNFEMKIEMRKLAEDIKLEQEKKAIEDELRKKHFEDYFKFLLAYYYENDIQQYYQLLEEYNNRLRQFAVSNLPDNLFLQQVNQPQMNNNSSLSTAGQTLPFGSNINSQHTPQKGYKSSEQLYEGYFNRGSMKYASNLGNKPQAWSIEPKYLDNDNNFNNGNIKVPKNAEFRSPGFNGFAISPEKSEKYKNRIQKYLFDDLQFGQARADYLKEIRKKQEQKERIQHEQIEDLTRINDRGLKLFGGDYYKQQKIQNQIEQERKYQQLLLNPGGQQQNQRKSQLFSKYNSQTNLQDLYNMNQDLYTSKTNNNVNTVSSGYKTFVPTSNSIKITNNSYQNF</sequence>
<dbReference type="RefSeq" id="XP_001471342.2">
    <property type="nucleotide sequence ID" value="XM_001471292.2"/>
</dbReference>
<organism evidence="3 4">
    <name type="scientific">Tetrahymena thermophila (strain SB210)</name>
    <dbReference type="NCBI Taxonomy" id="312017"/>
    <lineage>
        <taxon>Eukaryota</taxon>
        <taxon>Sar</taxon>
        <taxon>Alveolata</taxon>
        <taxon>Ciliophora</taxon>
        <taxon>Intramacronucleata</taxon>
        <taxon>Oligohymenophorea</taxon>
        <taxon>Hymenostomatida</taxon>
        <taxon>Tetrahymenina</taxon>
        <taxon>Tetrahymenidae</taxon>
        <taxon>Tetrahymena</taxon>
    </lineage>
</organism>
<protein>
    <submittedName>
        <fullName evidence="3">Uncharacterized protein</fullName>
    </submittedName>
</protein>
<evidence type="ECO:0000256" key="1">
    <source>
        <dbReference type="SAM" id="Coils"/>
    </source>
</evidence>
<reference evidence="4" key="1">
    <citation type="journal article" date="2006" name="PLoS Biol.">
        <title>Macronuclear genome sequence of the ciliate Tetrahymena thermophila, a model eukaryote.</title>
        <authorList>
            <person name="Eisen J.A."/>
            <person name="Coyne R.S."/>
            <person name="Wu M."/>
            <person name="Wu D."/>
            <person name="Thiagarajan M."/>
            <person name="Wortman J.R."/>
            <person name="Badger J.H."/>
            <person name="Ren Q."/>
            <person name="Amedeo P."/>
            <person name="Jones K.M."/>
            <person name="Tallon L.J."/>
            <person name="Delcher A.L."/>
            <person name="Salzberg S.L."/>
            <person name="Silva J.C."/>
            <person name="Haas B.J."/>
            <person name="Majoros W.H."/>
            <person name="Farzad M."/>
            <person name="Carlton J.M."/>
            <person name="Smith R.K. Jr."/>
            <person name="Garg J."/>
            <person name="Pearlman R.E."/>
            <person name="Karrer K.M."/>
            <person name="Sun L."/>
            <person name="Manning G."/>
            <person name="Elde N.C."/>
            <person name="Turkewitz A.P."/>
            <person name="Asai D.J."/>
            <person name="Wilkes D.E."/>
            <person name="Wang Y."/>
            <person name="Cai H."/>
            <person name="Collins K."/>
            <person name="Stewart B.A."/>
            <person name="Lee S.R."/>
            <person name="Wilamowska K."/>
            <person name="Weinberg Z."/>
            <person name="Ruzzo W.L."/>
            <person name="Wloga D."/>
            <person name="Gaertig J."/>
            <person name="Frankel J."/>
            <person name="Tsao C.-C."/>
            <person name="Gorovsky M.A."/>
            <person name="Keeling P.J."/>
            <person name="Waller R.F."/>
            <person name="Patron N.J."/>
            <person name="Cherry J.M."/>
            <person name="Stover N.A."/>
            <person name="Krieger C.J."/>
            <person name="del Toro C."/>
            <person name="Ryder H.F."/>
            <person name="Williamson S.C."/>
            <person name="Barbeau R.A."/>
            <person name="Hamilton E.P."/>
            <person name="Orias E."/>
        </authorList>
    </citation>
    <scope>NUCLEOTIDE SEQUENCE [LARGE SCALE GENOMIC DNA]</scope>
    <source>
        <strain evidence="4">SB210</strain>
    </source>
</reference>
<gene>
    <name evidence="3" type="ORF">TTHERM_00077579</name>
</gene>
<evidence type="ECO:0000313" key="4">
    <source>
        <dbReference type="Proteomes" id="UP000009168"/>
    </source>
</evidence>
<feature type="coiled-coil region" evidence="1">
    <location>
        <begin position="442"/>
        <end position="480"/>
    </location>
</feature>
<evidence type="ECO:0000256" key="2">
    <source>
        <dbReference type="SAM" id="MobiDB-lite"/>
    </source>
</evidence>
<dbReference type="GeneID" id="7839014"/>
<evidence type="ECO:0000313" key="3">
    <source>
        <dbReference type="EMBL" id="EDK31735.2"/>
    </source>
</evidence>